<evidence type="ECO:0000313" key="1">
    <source>
        <dbReference type="EMBL" id="WBO23709.1"/>
    </source>
</evidence>
<keyword evidence="2" id="KW-1185">Reference proteome</keyword>
<dbReference type="Proteomes" id="UP001210865">
    <property type="component" value="Chromosome"/>
</dbReference>
<protein>
    <submittedName>
        <fullName evidence="1">Uncharacterized protein</fullName>
    </submittedName>
</protein>
<name>A0ABY7NQ90_9SPHN</name>
<gene>
    <name evidence="1" type="ORF">PBT88_06195</name>
</gene>
<proteinExistence type="predicted"/>
<sequence length="59" mass="6636">MSVIWELPRAGSPGSLTSFGVQLRRSFGDPLSSMDDRMTELIEQLYKIPGDPVRIIRQS</sequence>
<dbReference type="EMBL" id="CP115174">
    <property type="protein sequence ID" value="WBO23709.1"/>
    <property type="molecule type" value="Genomic_DNA"/>
</dbReference>
<dbReference type="RefSeq" id="WP_270078340.1">
    <property type="nucleotide sequence ID" value="NZ_CP115174.1"/>
</dbReference>
<accession>A0ABY7NQ90</accession>
<organism evidence="1 2">
    <name type="scientific">Sphingomonas abietis</name>
    <dbReference type="NCBI Taxonomy" id="3012344"/>
    <lineage>
        <taxon>Bacteria</taxon>
        <taxon>Pseudomonadati</taxon>
        <taxon>Pseudomonadota</taxon>
        <taxon>Alphaproteobacteria</taxon>
        <taxon>Sphingomonadales</taxon>
        <taxon>Sphingomonadaceae</taxon>
        <taxon>Sphingomonas</taxon>
    </lineage>
</organism>
<reference evidence="1 2" key="1">
    <citation type="submission" date="2022-12" db="EMBL/GenBank/DDBJ databases">
        <title>Sphingomonas abieness sp. nov., an endophytic bacterium isolated from Abies koreana.</title>
        <authorList>
            <person name="Jiang L."/>
            <person name="Lee J."/>
        </authorList>
    </citation>
    <scope>NUCLEOTIDE SEQUENCE [LARGE SCALE GENOMIC DNA]</scope>
    <source>
        <strain evidence="2">PAMB 00755</strain>
    </source>
</reference>
<evidence type="ECO:0000313" key="2">
    <source>
        <dbReference type="Proteomes" id="UP001210865"/>
    </source>
</evidence>